<dbReference type="Proteomes" id="UP000014978">
    <property type="component" value="Unassembled WGS sequence"/>
</dbReference>
<sequence>MQSSDEEGEIVYRKPIAKNNIFEYNILNKIGEGTFGIVYLSTKGEKSFALKKMIFENNQNGLPLTTIREIKVLKSLKHKNIINIIDIVTNKIKDKGNVYEKYEIFVVFPYVNTDLSRLIRKELIKRDDMKYILLQIIEGLNYLHENNVIHRDLKSSNILVNDNMEIKIADFGLARVKSLKNDYTPGVVTLWYRPPEILLGSSNYDEKIDIWSYGVIAAEIFQGVVMFQGNNEITQLEKIIGVLGTINERTFKNIQSTPYFSKFKLPQAPVRIDYALKGIESEKIKFVKQILIIDPEKRPTTKEILKNVFFKKGLLNRNTMFKRKMADKKY</sequence>
<dbReference type="InterPro" id="IPR000719">
    <property type="entry name" value="Prot_kinase_dom"/>
</dbReference>
<keyword evidence="12" id="KW-0131">Cell cycle</keyword>
<dbReference type="Pfam" id="PF00069">
    <property type="entry name" value="Pkinase"/>
    <property type="match status" value="1"/>
</dbReference>
<comment type="subcellular location">
    <subcellularLocation>
        <location evidence="1">Nucleus</location>
    </subcellularLocation>
</comment>
<keyword evidence="5 9" id="KW-0547">Nucleotide-binding</keyword>
<dbReference type="InterPro" id="IPR017441">
    <property type="entry name" value="Protein_kinase_ATP_BS"/>
</dbReference>
<dbReference type="GO" id="GO:0051301">
    <property type="term" value="P:cell division"/>
    <property type="evidence" value="ECO:0007669"/>
    <property type="project" value="UniProtKB-KW"/>
</dbReference>
<evidence type="ECO:0000256" key="4">
    <source>
        <dbReference type="ARBA" id="ARBA00022679"/>
    </source>
</evidence>
<evidence type="ECO:0000256" key="1">
    <source>
        <dbReference type="ARBA" id="ARBA00004123"/>
    </source>
</evidence>
<dbReference type="Gene3D" id="1.10.510.10">
    <property type="entry name" value="Transferase(Phosphotransferase) domain 1"/>
    <property type="match status" value="1"/>
</dbReference>
<evidence type="ECO:0000313" key="13">
    <source>
        <dbReference type="Proteomes" id="UP000014978"/>
    </source>
</evidence>
<keyword evidence="12" id="KW-0132">Cell division</keyword>
<evidence type="ECO:0000256" key="7">
    <source>
        <dbReference type="ARBA" id="ARBA00022840"/>
    </source>
</evidence>
<dbReference type="AlphaFoldDB" id="S7XG55"/>
<dbReference type="InterPro" id="IPR050108">
    <property type="entry name" value="CDK"/>
</dbReference>
<dbReference type="Gene3D" id="3.30.200.20">
    <property type="entry name" value="Phosphorylase Kinase, domain 1"/>
    <property type="match status" value="1"/>
</dbReference>
<organism evidence="12 13">
    <name type="scientific">Spraguea lophii (strain 42_110)</name>
    <name type="common">Microsporidian parasite</name>
    <dbReference type="NCBI Taxonomy" id="1358809"/>
    <lineage>
        <taxon>Eukaryota</taxon>
        <taxon>Fungi</taxon>
        <taxon>Fungi incertae sedis</taxon>
        <taxon>Microsporidia</taxon>
        <taxon>Spragueidae</taxon>
        <taxon>Spraguea</taxon>
    </lineage>
</organism>
<evidence type="ECO:0000256" key="2">
    <source>
        <dbReference type="ARBA" id="ARBA00006485"/>
    </source>
</evidence>
<evidence type="ECO:0000256" key="9">
    <source>
        <dbReference type="PROSITE-ProRule" id="PRU10141"/>
    </source>
</evidence>
<keyword evidence="13" id="KW-1185">Reference proteome</keyword>
<evidence type="ECO:0000259" key="11">
    <source>
        <dbReference type="PROSITE" id="PS50011"/>
    </source>
</evidence>
<evidence type="ECO:0000256" key="6">
    <source>
        <dbReference type="ARBA" id="ARBA00022777"/>
    </source>
</evidence>
<keyword evidence="8" id="KW-0539">Nucleus</keyword>
<dbReference type="HOGENOM" id="CLU_000288_181_1_1"/>
<dbReference type="FunCoup" id="S7XG55">
    <property type="interactions" value="216"/>
</dbReference>
<dbReference type="OMA" id="QVKYYME"/>
<comment type="caution">
    <text evidence="12">The sequence shown here is derived from an EMBL/GenBank/DDBJ whole genome shotgun (WGS) entry which is preliminary data.</text>
</comment>
<dbReference type="OrthoDB" id="28397at2759"/>
<dbReference type="GO" id="GO:0005524">
    <property type="term" value="F:ATP binding"/>
    <property type="evidence" value="ECO:0007669"/>
    <property type="project" value="UniProtKB-UniRule"/>
</dbReference>
<dbReference type="PROSITE" id="PS50011">
    <property type="entry name" value="PROTEIN_KINASE_DOM"/>
    <property type="match status" value="1"/>
</dbReference>
<dbReference type="PANTHER" id="PTHR24056">
    <property type="entry name" value="CELL DIVISION PROTEIN KINASE"/>
    <property type="match status" value="1"/>
</dbReference>
<proteinExistence type="inferred from homology"/>
<dbReference type="SUPFAM" id="SSF56112">
    <property type="entry name" value="Protein kinase-like (PK-like)"/>
    <property type="match status" value="1"/>
</dbReference>
<dbReference type="InterPro" id="IPR011009">
    <property type="entry name" value="Kinase-like_dom_sf"/>
</dbReference>
<feature type="binding site" evidence="9">
    <location>
        <position position="51"/>
    </location>
    <ligand>
        <name>ATP</name>
        <dbReference type="ChEBI" id="CHEBI:30616"/>
    </ligand>
</feature>
<dbReference type="VEuPathDB" id="MicrosporidiaDB:SLOPH_198"/>
<dbReference type="GO" id="GO:0004674">
    <property type="term" value="F:protein serine/threonine kinase activity"/>
    <property type="evidence" value="ECO:0007669"/>
    <property type="project" value="UniProtKB-KW"/>
</dbReference>
<evidence type="ECO:0000256" key="10">
    <source>
        <dbReference type="RuleBase" id="RU000304"/>
    </source>
</evidence>
<dbReference type="InterPro" id="IPR008271">
    <property type="entry name" value="Ser/Thr_kinase_AS"/>
</dbReference>
<keyword evidence="3 10" id="KW-0723">Serine/threonine-protein kinase</keyword>
<accession>S7XG55</accession>
<evidence type="ECO:0000256" key="8">
    <source>
        <dbReference type="ARBA" id="ARBA00023242"/>
    </source>
</evidence>
<dbReference type="SMART" id="SM00220">
    <property type="entry name" value="S_TKc"/>
    <property type="match status" value="1"/>
</dbReference>
<evidence type="ECO:0000256" key="5">
    <source>
        <dbReference type="ARBA" id="ARBA00022741"/>
    </source>
</evidence>
<protein>
    <submittedName>
        <fullName evidence="12">Cell division protein kinase</fullName>
    </submittedName>
</protein>
<gene>
    <name evidence="12" type="ORF">SLOPH_198</name>
</gene>
<dbReference type="PROSITE" id="PS00107">
    <property type="entry name" value="PROTEIN_KINASE_ATP"/>
    <property type="match status" value="1"/>
</dbReference>
<reference evidence="13" key="1">
    <citation type="journal article" date="2013" name="PLoS Genet.">
        <title>The genome of Spraguea lophii and the basis of host-microsporidian interactions.</title>
        <authorList>
            <person name="Campbell S.E."/>
            <person name="Williams T.A."/>
            <person name="Yousuf A."/>
            <person name="Soanes D.M."/>
            <person name="Paszkiewicz K.H."/>
            <person name="Williams B.A.P."/>
        </authorList>
    </citation>
    <scope>NUCLEOTIDE SEQUENCE [LARGE SCALE GENOMIC DNA]</scope>
    <source>
        <strain evidence="13">42_110</strain>
    </source>
</reference>
<dbReference type="PROSITE" id="PS00108">
    <property type="entry name" value="PROTEIN_KINASE_ST"/>
    <property type="match status" value="1"/>
</dbReference>
<dbReference type="FunFam" id="1.10.510.10:FF:000624">
    <property type="entry name" value="Mitogen-activated protein kinase"/>
    <property type="match status" value="1"/>
</dbReference>
<name>S7XG55_SPRLO</name>
<dbReference type="InParanoid" id="S7XG55"/>
<dbReference type="EMBL" id="ATCN01001088">
    <property type="protein sequence ID" value="EPR78029.1"/>
    <property type="molecule type" value="Genomic_DNA"/>
</dbReference>
<keyword evidence="4" id="KW-0808">Transferase</keyword>
<evidence type="ECO:0000256" key="3">
    <source>
        <dbReference type="ARBA" id="ARBA00022527"/>
    </source>
</evidence>
<keyword evidence="6 12" id="KW-0418">Kinase</keyword>
<dbReference type="STRING" id="1358809.S7XG55"/>
<feature type="domain" description="Protein kinase" evidence="11">
    <location>
        <begin position="24"/>
        <end position="310"/>
    </location>
</feature>
<comment type="similarity">
    <text evidence="2">Belongs to the protein kinase superfamily. CMGC Ser/Thr protein kinase family. CDC2/CDKX subfamily.</text>
</comment>
<dbReference type="GO" id="GO:0005634">
    <property type="term" value="C:nucleus"/>
    <property type="evidence" value="ECO:0007669"/>
    <property type="project" value="UniProtKB-SubCell"/>
</dbReference>
<keyword evidence="7 9" id="KW-0067">ATP-binding</keyword>
<evidence type="ECO:0000313" key="12">
    <source>
        <dbReference type="EMBL" id="EPR78029.1"/>
    </source>
</evidence>